<dbReference type="AlphaFoldDB" id="A0A1H6C3F3"/>
<dbReference type="GO" id="GO:0000155">
    <property type="term" value="F:phosphorelay sensor kinase activity"/>
    <property type="evidence" value="ECO:0007669"/>
    <property type="project" value="InterPro"/>
</dbReference>
<comment type="similarity">
    <text evidence="2">In the N-terminal section; belongs to the phytochrome family.</text>
</comment>
<feature type="domain" description="Phytochrome chromophore attachment site" evidence="10">
    <location>
        <begin position="137"/>
        <end position="297"/>
    </location>
</feature>
<dbReference type="PANTHER" id="PTHR42878:SF7">
    <property type="entry name" value="SENSOR HISTIDINE KINASE GLRK"/>
    <property type="match status" value="1"/>
</dbReference>
<comment type="catalytic activity">
    <reaction evidence="1">
        <text>ATP + protein L-histidine = ADP + protein N-phospho-L-histidine.</text>
        <dbReference type="EC" id="2.7.13.3"/>
    </reaction>
</comment>
<dbReference type="Gene3D" id="3.30.450.20">
    <property type="entry name" value="PAS domain"/>
    <property type="match status" value="1"/>
</dbReference>
<dbReference type="Pfam" id="PF02518">
    <property type="entry name" value="HATPase_c"/>
    <property type="match status" value="1"/>
</dbReference>
<evidence type="ECO:0000256" key="4">
    <source>
        <dbReference type="ARBA" id="ARBA00022553"/>
    </source>
</evidence>
<keyword evidence="6" id="KW-0547">Nucleotide-binding</keyword>
<dbReference type="CDD" id="cd00082">
    <property type="entry name" value="HisKA"/>
    <property type="match status" value="1"/>
</dbReference>
<dbReference type="Proteomes" id="UP000236731">
    <property type="component" value="Unassembled WGS sequence"/>
</dbReference>
<dbReference type="Gene3D" id="1.10.287.130">
    <property type="match status" value="1"/>
</dbReference>
<keyword evidence="4" id="KW-0597">Phosphoprotein</keyword>
<dbReference type="InterPro" id="IPR043150">
    <property type="entry name" value="Phytochrome_PHY_sf"/>
</dbReference>
<dbReference type="SUPFAM" id="SSF55785">
    <property type="entry name" value="PYP-like sensor domain (PAS domain)"/>
    <property type="match status" value="1"/>
</dbReference>
<keyword evidence="7 12" id="KW-0418">Kinase</keyword>
<dbReference type="PROSITE" id="PS50046">
    <property type="entry name" value="PHYTOCHROME_2"/>
    <property type="match status" value="1"/>
</dbReference>
<dbReference type="OrthoDB" id="9766459at2"/>
<dbReference type="EC" id="2.7.13.3" evidence="3"/>
<evidence type="ECO:0000256" key="6">
    <source>
        <dbReference type="ARBA" id="ARBA00022741"/>
    </source>
</evidence>
<dbReference type="InterPro" id="IPR003594">
    <property type="entry name" value="HATPase_dom"/>
</dbReference>
<evidence type="ECO:0000256" key="8">
    <source>
        <dbReference type="ARBA" id="ARBA00022840"/>
    </source>
</evidence>
<dbReference type="InterPro" id="IPR016132">
    <property type="entry name" value="Phyto_chromo_attachment"/>
</dbReference>
<dbReference type="InterPro" id="IPR003661">
    <property type="entry name" value="HisK_dim/P_dom"/>
</dbReference>
<dbReference type="InterPro" id="IPR029016">
    <property type="entry name" value="GAF-like_dom_sf"/>
</dbReference>
<evidence type="ECO:0000256" key="2">
    <source>
        <dbReference type="ARBA" id="ARBA00006402"/>
    </source>
</evidence>
<dbReference type="GO" id="GO:0005524">
    <property type="term" value="F:ATP binding"/>
    <property type="evidence" value="ECO:0007669"/>
    <property type="project" value="UniProtKB-KW"/>
</dbReference>
<accession>A0A1H6C3F3</accession>
<reference evidence="13" key="1">
    <citation type="submission" date="2016-10" db="EMBL/GenBank/DDBJ databases">
        <authorList>
            <person name="Varghese N."/>
            <person name="Submissions S."/>
        </authorList>
    </citation>
    <scope>NUCLEOTIDE SEQUENCE [LARGE SCALE GENOMIC DNA]</scope>
    <source>
        <strain evidence="13">DSM 22361</strain>
    </source>
</reference>
<evidence type="ECO:0000256" key="7">
    <source>
        <dbReference type="ARBA" id="ARBA00022777"/>
    </source>
</evidence>
<dbReference type="SUPFAM" id="SSF55874">
    <property type="entry name" value="ATPase domain of HSP90 chaperone/DNA topoisomerase II/histidine kinase"/>
    <property type="match status" value="1"/>
</dbReference>
<protein>
    <recommendedName>
        <fullName evidence="3">histidine kinase</fullName>
        <ecNumber evidence="3">2.7.13.3</ecNumber>
    </recommendedName>
</protein>
<dbReference type="InterPro" id="IPR036097">
    <property type="entry name" value="HisK_dim/P_sf"/>
</dbReference>
<feature type="domain" description="Histidine kinase" evidence="11">
    <location>
        <begin position="521"/>
        <end position="734"/>
    </location>
</feature>
<dbReference type="SMART" id="SM00388">
    <property type="entry name" value="HisKA"/>
    <property type="match status" value="1"/>
</dbReference>
<evidence type="ECO:0000259" key="11">
    <source>
        <dbReference type="PROSITE" id="PS50109"/>
    </source>
</evidence>
<dbReference type="InterPro" id="IPR050351">
    <property type="entry name" value="BphY/WalK/GraS-like"/>
</dbReference>
<gene>
    <name evidence="12" type="ORF">SAMN05421877_11311</name>
</gene>
<dbReference type="SMART" id="SM00387">
    <property type="entry name" value="HATPase_c"/>
    <property type="match status" value="1"/>
</dbReference>
<dbReference type="InterPro" id="IPR036890">
    <property type="entry name" value="HATPase_C_sf"/>
</dbReference>
<evidence type="ECO:0000256" key="1">
    <source>
        <dbReference type="ARBA" id="ARBA00000085"/>
    </source>
</evidence>
<dbReference type="PROSITE" id="PS50109">
    <property type="entry name" value="HIS_KIN"/>
    <property type="match status" value="1"/>
</dbReference>
<proteinExistence type="inferred from homology"/>
<dbReference type="EMBL" id="FNUT01000013">
    <property type="protein sequence ID" value="SEG67494.1"/>
    <property type="molecule type" value="Genomic_DNA"/>
</dbReference>
<evidence type="ECO:0000256" key="9">
    <source>
        <dbReference type="ARBA" id="ARBA00023012"/>
    </source>
</evidence>
<keyword evidence="5" id="KW-0808">Transferase</keyword>
<keyword evidence="8" id="KW-0067">ATP-binding</keyword>
<dbReference type="CDD" id="cd00075">
    <property type="entry name" value="HATPase"/>
    <property type="match status" value="1"/>
</dbReference>
<dbReference type="Gene3D" id="3.30.450.270">
    <property type="match status" value="1"/>
</dbReference>
<keyword evidence="13" id="KW-1185">Reference proteome</keyword>
<keyword evidence="9" id="KW-0902">Two-component regulatory system</keyword>
<dbReference type="GO" id="GO:0000156">
    <property type="term" value="F:phosphorelay response regulator activity"/>
    <property type="evidence" value="ECO:0007669"/>
    <property type="project" value="TreeGrafter"/>
</dbReference>
<dbReference type="SUPFAM" id="SSF55781">
    <property type="entry name" value="GAF domain-like"/>
    <property type="match status" value="2"/>
</dbReference>
<dbReference type="SUPFAM" id="SSF47384">
    <property type="entry name" value="Homodimeric domain of signal transducing histidine kinase"/>
    <property type="match status" value="1"/>
</dbReference>
<dbReference type="Gene3D" id="3.30.450.40">
    <property type="match status" value="1"/>
</dbReference>
<name>A0A1H6C3F3_9SPHI</name>
<dbReference type="RefSeq" id="WP_103907537.1">
    <property type="nucleotide sequence ID" value="NZ_CP049246.1"/>
</dbReference>
<evidence type="ECO:0000259" key="10">
    <source>
        <dbReference type="PROSITE" id="PS50046"/>
    </source>
</evidence>
<dbReference type="Pfam" id="PF00512">
    <property type="entry name" value="HisKA"/>
    <property type="match status" value="1"/>
</dbReference>
<organism evidence="12 13">
    <name type="scientific">Sphingobacterium lactis</name>
    <dbReference type="NCBI Taxonomy" id="797291"/>
    <lineage>
        <taxon>Bacteria</taxon>
        <taxon>Pseudomonadati</taxon>
        <taxon>Bacteroidota</taxon>
        <taxon>Sphingobacteriia</taxon>
        <taxon>Sphingobacteriales</taxon>
        <taxon>Sphingobacteriaceae</taxon>
        <taxon>Sphingobacterium</taxon>
    </lineage>
</organism>
<sequence length="734" mass="85215">MITRVIQEPDGLYLSEGIQEYGYLLISDLDFNLVSASENCQDWMGSAVAPALQNNLWDLVSTYFPDFYADMHRGVHQVLLDDKQRLLLEVLIHQVEPYFLNIYIFQNYLYLEFERKMDDSTVFFPKFEIVDKLLKENKGKIWEMATSYISKISGFDRIRVFQYCKDGSGHILAECIEHPELEGILDCYYPDIDIYRLAKNTHVVNAYRYTAKVNGKTIKMISNGKDNPNLSHTGVRMIAPLHADYLLKDGVNSNLSVSLFTEDGDLWGYLFCQSRNEKKVNLVKREALVYFVQMAMNRFLEETRVQSRLYKETIRDFELKLKSILMVRNNLAESLFEMSKELCYFAKADSMIILFNGLLYSYNINIGLGKILGIKDKIATLTEDFIFGDHEFILNYGEELELDFDRFAGVGGLYVEVPHKCTILWFRQGTVKNKKWIEKPEKIMQRGRKNEDFVQEENPIMDIWHQTTFGTSDEWEDDELYFFRRLRELIINSEGTMAAEITNLNQEVSNLNKALDDYANMVSHDLKNPLSAINLSTQMLLQRPEMAIEMRNKMLKNTKDAVVIITDMLGRIHEFSKVKEYDYKFEPVYVDEFLPQLVEFCKLRYESDKTEVVLSSLLPVYGEKTIIYQLFQNIVGNAIKYSAKVDNPCVRIEAVMRHEFVCYSISDNGIGIAKEEIKTVFDNFKRMSNASDFEGSGLGLTIVKRIVDRLGIQIEVESELNVGTTIYLWFPNEV</sequence>
<evidence type="ECO:0000313" key="12">
    <source>
        <dbReference type="EMBL" id="SEG67494.1"/>
    </source>
</evidence>
<dbReference type="GO" id="GO:0007234">
    <property type="term" value="P:osmosensory signaling via phosphorelay pathway"/>
    <property type="evidence" value="ECO:0007669"/>
    <property type="project" value="TreeGrafter"/>
</dbReference>
<dbReference type="GO" id="GO:0030295">
    <property type="term" value="F:protein kinase activator activity"/>
    <property type="evidence" value="ECO:0007669"/>
    <property type="project" value="TreeGrafter"/>
</dbReference>
<dbReference type="PANTHER" id="PTHR42878">
    <property type="entry name" value="TWO-COMPONENT HISTIDINE KINASE"/>
    <property type="match status" value="1"/>
</dbReference>
<evidence type="ECO:0000256" key="3">
    <source>
        <dbReference type="ARBA" id="ARBA00012438"/>
    </source>
</evidence>
<dbReference type="InterPro" id="IPR005467">
    <property type="entry name" value="His_kinase_dom"/>
</dbReference>
<dbReference type="InterPro" id="IPR035965">
    <property type="entry name" value="PAS-like_dom_sf"/>
</dbReference>
<dbReference type="Gene3D" id="3.30.565.10">
    <property type="entry name" value="Histidine kinase-like ATPase, C-terminal domain"/>
    <property type="match status" value="1"/>
</dbReference>
<dbReference type="InterPro" id="IPR004358">
    <property type="entry name" value="Sig_transdc_His_kin-like_C"/>
</dbReference>
<dbReference type="PRINTS" id="PR00344">
    <property type="entry name" value="BCTRLSENSOR"/>
</dbReference>
<evidence type="ECO:0000313" key="13">
    <source>
        <dbReference type="Proteomes" id="UP000236731"/>
    </source>
</evidence>
<evidence type="ECO:0000256" key="5">
    <source>
        <dbReference type="ARBA" id="ARBA00022679"/>
    </source>
</evidence>